<dbReference type="EMBL" id="AUYB01000140">
    <property type="protein sequence ID" value="KZN31522.1"/>
    <property type="molecule type" value="Genomic_DNA"/>
</dbReference>
<evidence type="ECO:0000256" key="1">
    <source>
        <dbReference type="SAM" id="SignalP"/>
    </source>
</evidence>
<keyword evidence="3" id="KW-1185">Reference proteome</keyword>
<accession>A0A166UYP0</accession>
<dbReference type="Proteomes" id="UP000076643">
    <property type="component" value="Unassembled WGS sequence"/>
</dbReference>
<dbReference type="GeneID" id="57364326"/>
<feature type="chain" id="PRO_5007880879" description="Adhesin domain-containing protein" evidence="1">
    <location>
        <begin position="20"/>
        <end position="203"/>
    </location>
</feature>
<comment type="caution">
    <text evidence="2">The sequence shown here is derived from an EMBL/GenBank/DDBJ whole genome shotgun (WGS) entry which is preliminary data.</text>
</comment>
<evidence type="ECO:0000313" key="3">
    <source>
        <dbReference type="Proteomes" id="UP000076643"/>
    </source>
</evidence>
<dbReference type="PATRIC" id="fig|1365250.3.peg.4671"/>
<evidence type="ECO:0000313" key="2">
    <source>
        <dbReference type="EMBL" id="KZN31522.1"/>
    </source>
</evidence>
<reference evidence="2 3" key="1">
    <citation type="submission" date="2013-07" db="EMBL/GenBank/DDBJ databases">
        <title>Comparative Genomic and Metabolomic Analysis of Twelve Strains of Pseudoalteromonas luteoviolacea.</title>
        <authorList>
            <person name="Vynne N.G."/>
            <person name="Mansson M."/>
            <person name="Gram L."/>
        </authorList>
    </citation>
    <scope>NUCLEOTIDE SEQUENCE [LARGE SCALE GENOMIC DNA]</scope>
    <source>
        <strain evidence="2 3">DSM 6061</strain>
    </source>
</reference>
<name>A0A166UYP0_9GAMM</name>
<evidence type="ECO:0008006" key="4">
    <source>
        <dbReference type="Google" id="ProtNLM"/>
    </source>
</evidence>
<dbReference type="RefSeq" id="WP_063356862.1">
    <property type="nucleotide sequence ID" value="NZ_AQHB01000038.1"/>
</dbReference>
<protein>
    <recommendedName>
        <fullName evidence="4">Adhesin domain-containing protein</fullName>
    </recommendedName>
</protein>
<feature type="signal peptide" evidence="1">
    <location>
        <begin position="1"/>
        <end position="19"/>
    </location>
</feature>
<sequence>MRKLTWFPLFLSIAWQAQATQSHTIKEQFSVTSHQSLEIAFPVGKLNIETYEGDSIQVEIELRENDNSWFGKTAISSIQLEKKQHNDEIYLTIDEEDVEQIWHVKLPASLSLEAELGVGNVHIETLRNDAEIEVGVGNVKVHSALSDYQVIDLESGVGKTKLKNFTGNATYEQSMVGSKTKYQGQGRYELEVDVGVGNIKITH</sequence>
<dbReference type="AlphaFoldDB" id="A0A166UYP0"/>
<proteinExistence type="predicted"/>
<organism evidence="2 3">
    <name type="scientific">Pseudoalteromonas luteoviolacea DSM 6061</name>
    <dbReference type="NCBI Taxonomy" id="1365250"/>
    <lineage>
        <taxon>Bacteria</taxon>
        <taxon>Pseudomonadati</taxon>
        <taxon>Pseudomonadota</taxon>
        <taxon>Gammaproteobacteria</taxon>
        <taxon>Alteromonadales</taxon>
        <taxon>Pseudoalteromonadaceae</taxon>
        <taxon>Pseudoalteromonas</taxon>
    </lineage>
</organism>
<keyword evidence="1" id="KW-0732">Signal</keyword>
<gene>
    <name evidence="2" type="ORF">N475_23565</name>
</gene>